<sequence>MIERTKSQQDPERFAAAVNAPYYQTDLAVAQYCDAHYGPDRFGIGNFSREMVFLCCQVLDGRAPLRALDLGCAVGRSSFELARFFKQVTAIDSSRRFIDVARRIQKRARVCYSLLEEGDILSDHKVYLADLGLAETAQRVSFCQGDAQALDPELGPYDLILAANLIDRLPHPARFLVNIHRHLVSGGILVLASPYNWLEEYTAKKYWLGGHFRFGRPVDSLNGLRQRLNRHFQLIGEPCELEFVIRETARSYRHSISQVTCWQLLER</sequence>
<reference evidence="1 2" key="1">
    <citation type="submission" date="2016-11" db="EMBL/GenBank/DDBJ databases">
        <authorList>
            <person name="Jaros S."/>
            <person name="Januszkiewicz K."/>
            <person name="Wedrychowicz H."/>
        </authorList>
    </citation>
    <scope>NUCLEOTIDE SEQUENCE [LARGE SCALE GENOMIC DNA]</scope>
    <source>
        <strain evidence="1 2">DSM 5091</strain>
    </source>
</reference>
<proteinExistence type="predicted"/>
<dbReference type="PANTHER" id="PTHR45445">
    <property type="match status" value="1"/>
</dbReference>
<dbReference type="EMBL" id="FQZT01000008">
    <property type="protein sequence ID" value="SHJ43977.1"/>
    <property type="molecule type" value="Genomic_DNA"/>
</dbReference>
<accession>A0A1M6JBD2</accession>
<dbReference type="InterPro" id="IPR027625">
    <property type="entry name" value="OvoA_Cterm"/>
</dbReference>
<dbReference type="AlphaFoldDB" id="A0A1M6JBD2"/>
<organism evidence="1 2">
    <name type="scientific">Malonomonas rubra DSM 5091</name>
    <dbReference type="NCBI Taxonomy" id="1122189"/>
    <lineage>
        <taxon>Bacteria</taxon>
        <taxon>Pseudomonadati</taxon>
        <taxon>Thermodesulfobacteriota</taxon>
        <taxon>Desulfuromonadia</taxon>
        <taxon>Desulfuromonadales</taxon>
        <taxon>Geopsychrobacteraceae</taxon>
        <taxon>Malonomonas</taxon>
    </lineage>
</organism>
<evidence type="ECO:0000313" key="1">
    <source>
        <dbReference type="EMBL" id="SHJ43977.1"/>
    </source>
</evidence>
<dbReference type="NCBIfam" id="TIGR04345">
    <property type="entry name" value="ovoA_Cterm"/>
    <property type="match status" value="1"/>
</dbReference>
<name>A0A1M6JBD2_MALRU</name>
<dbReference type="InterPro" id="IPR029063">
    <property type="entry name" value="SAM-dependent_MTases_sf"/>
</dbReference>
<dbReference type="STRING" id="1122189.SAMN02745165_02378"/>
<gene>
    <name evidence="1" type="ORF">SAMN02745165_02378</name>
</gene>
<dbReference type="RefSeq" id="WP_072908954.1">
    <property type="nucleotide sequence ID" value="NZ_FQZT01000008.1"/>
</dbReference>
<dbReference type="Proteomes" id="UP000184171">
    <property type="component" value="Unassembled WGS sequence"/>
</dbReference>
<dbReference type="OrthoDB" id="9768004at2"/>
<dbReference type="PANTHER" id="PTHR45445:SF2">
    <property type="entry name" value="METHYLTRANSFERASE TYPE 11 DOMAIN-CONTAINING PROTEIN"/>
    <property type="match status" value="1"/>
</dbReference>
<evidence type="ECO:0000313" key="2">
    <source>
        <dbReference type="Proteomes" id="UP000184171"/>
    </source>
</evidence>
<keyword evidence="2" id="KW-1185">Reference proteome</keyword>
<protein>
    <submittedName>
        <fullName evidence="1">Putative 4-mercaptohistidine N1-methyltranferase</fullName>
    </submittedName>
</protein>
<dbReference type="SUPFAM" id="SSF53335">
    <property type="entry name" value="S-adenosyl-L-methionine-dependent methyltransferases"/>
    <property type="match status" value="1"/>
</dbReference>
<dbReference type="Pfam" id="PF13489">
    <property type="entry name" value="Methyltransf_23"/>
    <property type="match status" value="1"/>
</dbReference>
<dbReference type="CDD" id="cd02440">
    <property type="entry name" value="AdoMet_MTases"/>
    <property type="match status" value="1"/>
</dbReference>
<dbReference type="Gene3D" id="3.40.50.150">
    <property type="entry name" value="Vaccinia Virus protein VP39"/>
    <property type="match status" value="1"/>
</dbReference>